<organism evidence="1">
    <name type="scientific">Saccharomyces cerevisiae (strain CEN.PK113-7D)</name>
    <name type="common">Baker's yeast</name>
    <dbReference type="NCBI Taxonomy" id="889517"/>
    <lineage>
        <taxon>Eukaryota</taxon>
        <taxon>Fungi</taxon>
        <taxon>Dikarya</taxon>
        <taxon>Ascomycota</taxon>
        <taxon>Saccharomycotina</taxon>
        <taxon>Saccharomycetes</taxon>
        <taxon>Saccharomycetales</taxon>
        <taxon>Saccharomycetaceae</taxon>
        <taxon>Saccharomyces</taxon>
    </lineage>
</organism>
<dbReference type="HOGENOM" id="CLU_2943625_0_0_1"/>
<name>N1NZW6_YEASC</name>
<dbReference type="EMBL" id="CM001533">
    <property type="protein sequence ID" value="EIW08861.1"/>
    <property type="molecule type" value="Genomic_DNA"/>
</dbReference>
<sequence>MQNSNFNGLMINPSSLVEVVGGYNDPNNLGRNDAVDFLPVDNVEIDGLVDFYRADFPIWE</sequence>
<gene>
    <name evidence="1" type="ORF">CENPK1137D_631</name>
</gene>
<evidence type="ECO:0000313" key="1">
    <source>
        <dbReference type="EMBL" id="EIW08861.1"/>
    </source>
</evidence>
<dbReference type="AlphaFoldDB" id="N1NZW6"/>
<reference evidence="1" key="1">
    <citation type="submission" date="2012-03" db="EMBL/GenBank/DDBJ databases">
        <title>De novo sequencing, assembly and analysis of the genome of the laboratory strain Saccharomyces cerevisiae CEN.PK113-7D, a model for modern industrial biotechnology.</title>
        <authorList>
            <person name="Nijkamp J.F."/>
            <person name="van den Broek M.A."/>
            <person name="Datema E."/>
            <person name="de Kok S."/>
            <person name="Bosman L."/>
            <person name="Luttink M.A."/>
            <person name="Daran-Lapujade P."/>
            <person name="Vongsangnak W."/>
            <person name="Nielsen J."/>
            <person name="Heijne W.H.M."/>
            <person name="Klaassen P."/>
            <person name="Platt D."/>
            <person name="Paddon C.J."/>
            <person name="Koetter P."/>
            <person name="van Ham R.C."/>
            <person name="Reinders M.J.T."/>
            <person name="Pronk J.T."/>
            <person name="de Ridder D."/>
            <person name="Daran J.-M."/>
        </authorList>
    </citation>
    <scope>NUCLEOTIDE SEQUENCE</scope>
    <source>
        <strain evidence="1">CEN.PK113-7D</strain>
    </source>
</reference>
<dbReference type="Proteomes" id="UP000013192">
    <property type="component" value="Chromosome XII"/>
</dbReference>
<proteinExistence type="predicted"/>
<protein>
    <submittedName>
        <fullName evidence="1">Hap1p</fullName>
    </submittedName>
</protein>
<accession>N1NZW6</accession>